<dbReference type="AlphaFoldDB" id="A0A9X1ZXS6"/>
<name>A0A9X1ZXS6_9BURK</name>
<evidence type="ECO:0000313" key="2">
    <source>
        <dbReference type="Proteomes" id="UP001139308"/>
    </source>
</evidence>
<comment type="caution">
    <text evidence="1">The sequence shown here is derived from an EMBL/GenBank/DDBJ whole genome shotgun (WGS) entry which is preliminary data.</text>
</comment>
<reference evidence="1" key="1">
    <citation type="submission" date="2022-01" db="EMBL/GenBank/DDBJ databases">
        <title>Genome sequence and assembly of Parabukholderia sp. RG36.</title>
        <authorList>
            <person name="Chhetri G."/>
        </authorList>
    </citation>
    <scope>NUCLEOTIDE SEQUENCE</scope>
    <source>
        <strain evidence="1">RG36</strain>
    </source>
</reference>
<keyword evidence="2" id="KW-1185">Reference proteome</keyword>
<dbReference type="Proteomes" id="UP001139308">
    <property type="component" value="Unassembled WGS sequence"/>
</dbReference>
<evidence type="ECO:0000313" key="1">
    <source>
        <dbReference type="EMBL" id="MCG5077958.1"/>
    </source>
</evidence>
<dbReference type="EMBL" id="JAKLJA010000046">
    <property type="protein sequence ID" value="MCG5077958.1"/>
    <property type="molecule type" value="Genomic_DNA"/>
</dbReference>
<gene>
    <name evidence="1" type="ORF">L5014_32220</name>
</gene>
<protein>
    <submittedName>
        <fullName evidence="1">Uncharacterized protein</fullName>
    </submittedName>
</protein>
<proteinExistence type="predicted"/>
<accession>A0A9X1ZXS6</accession>
<sequence length="130" mass="14413">METHYEIDGIASRPVNHVDTHRDGQARPSGRTALECGASPTCATDFPLLTPHEIATLMLVAHTPGQVSIEWPDLLPLLNGNLVKIDQCRRCRGKPQVTPLGDVLVVRLCKTTRRASKDVLPNLDRSRDHY</sequence>
<dbReference type="RefSeq" id="WP_238467849.1">
    <property type="nucleotide sequence ID" value="NZ_JAKLJA010000046.1"/>
</dbReference>
<organism evidence="1 2">
    <name type="scientific">Paraburkholderia tagetis</name>
    <dbReference type="NCBI Taxonomy" id="2913261"/>
    <lineage>
        <taxon>Bacteria</taxon>
        <taxon>Pseudomonadati</taxon>
        <taxon>Pseudomonadota</taxon>
        <taxon>Betaproteobacteria</taxon>
        <taxon>Burkholderiales</taxon>
        <taxon>Burkholderiaceae</taxon>
        <taxon>Paraburkholderia</taxon>
    </lineage>
</organism>